<name>A0ABU5PQE9_9BACL</name>
<reference evidence="2 3" key="1">
    <citation type="submission" date="2023-12" db="EMBL/GenBank/DDBJ databases">
        <title>Whole genome sequencing of Paenibacillus phoenicis isolated from the Phoenix Mars Lander spacecraft assembly facility.</title>
        <authorList>
            <person name="Garcia A."/>
            <person name="Venkateswaran K."/>
        </authorList>
    </citation>
    <scope>NUCLEOTIDE SEQUENCE [LARGE SCALE GENOMIC DNA]</scope>
    <source>
        <strain evidence="2 3">3PO2SA</strain>
    </source>
</reference>
<keyword evidence="3" id="KW-1185">Reference proteome</keyword>
<dbReference type="EMBL" id="JAYERP010000001">
    <property type="protein sequence ID" value="MEA3572138.1"/>
    <property type="molecule type" value="Genomic_DNA"/>
</dbReference>
<evidence type="ECO:0000313" key="2">
    <source>
        <dbReference type="EMBL" id="MEA3572138.1"/>
    </source>
</evidence>
<dbReference type="Proteomes" id="UP001292216">
    <property type="component" value="Unassembled WGS sequence"/>
</dbReference>
<evidence type="ECO:0008006" key="4">
    <source>
        <dbReference type="Google" id="ProtNLM"/>
    </source>
</evidence>
<evidence type="ECO:0000256" key="1">
    <source>
        <dbReference type="SAM" id="MobiDB-lite"/>
    </source>
</evidence>
<proteinExistence type="predicted"/>
<organism evidence="2 3">
    <name type="scientific">Paenibacillus phoenicis</name>
    <dbReference type="NCBI Taxonomy" id="554117"/>
    <lineage>
        <taxon>Bacteria</taxon>
        <taxon>Bacillati</taxon>
        <taxon>Bacillota</taxon>
        <taxon>Bacilli</taxon>
        <taxon>Bacillales</taxon>
        <taxon>Paenibacillaceae</taxon>
        <taxon>Paenibacillus</taxon>
    </lineage>
</organism>
<accession>A0ABU5PQE9</accession>
<feature type="region of interest" description="Disordered" evidence="1">
    <location>
        <begin position="1"/>
        <end position="25"/>
    </location>
</feature>
<sequence>MEMPNMYSPYGGTPSQVSPTSQEPMGYNHKKQMMEMCKKYHHHLMQMEGNDGRMYEGIIDGMDDDHVYLLVPVGDMDDRAFGSPYGGYPPYGGFGYGYGYPRRFRRFIRQPYPFFFFRRFFFPFFF</sequence>
<evidence type="ECO:0000313" key="3">
    <source>
        <dbReference type="Proteomes" id="UP001292216"/>
    </source>
</evidence>
<dbReference type="RefSeq" id="WP_009223829.1">
    <property type="nucleotide sequence ID" value="NZ_CBCSKM010000002.1"/>
</dbReference>
<comment type="caution">
    <text evidence="2">The sequence shown here is derived from an EMBL/GenBank/DDBJ whole genome shotgun (WGS) entry which is preliminary data.</text>
</comment>
<protein>
    <recommendedName>
        <fullName evidence="4">Spore coat protein</fullName>
    </recommendedName>
</protein>
<feature type="compositionally biased region" description="Polar residues" evidence="1">
    <location>
        <begin position="13"/>
        <end position="23"/>
    </location>
</feature>
<gene>
    <name evidence="2" type="ORF">U9M73_19635</name>
</gene>